<dbReference type="Gene3D" id="3.30.70.270">
    <property type="match status" value="1"/>
</dbReference>
<comment type="caution">
    <text evidence="2">The sequence shown here is derived from an EMBL/GenBank/DDBJ whole genome shotgun (WGS) entry which is preliminary data.</text>
</comment>
<accession>A0A645AS24</accession>
<dbReference type="Gene3D" id="3.20.20.450">
    <property type="entry name" value="EAL domain"/>
    <property type="match status" value="1"/>
</dbReference>
<dbReference type="CDD" id="cd01948">
    <property type="entry name" value="EAL"/>
    <property type="match status" value="1"/>
</dbReference>
<dbReference type="SMART" id="SM00052">
    <property type="entry name" value="EAL"/>
    <property type="match status" value="1"/>
</dbReference>
<dbReference type="EMBL" id="VSSQ01015492">
    <property type="protein sequence ID" value="MPM55900.1"/>
    <property type="molecule type" value="Genomic_DNA"/>
</dbReference>
<dbReference type="Pfam" id="PF00563">
    <property type="entry name" value="EAL"/>
    <property type="match status" value="1"/>
</dbReference>
<sequence length="409" mass="45385">MPSLAAEKSVACLCFHVENSREVGTRMSQTERVHFSSSIATTLANLVGSRLPVYCFSFDYYVLFVEDVEPSEEFANRVKSILENLSVPYEFHRESISLHMVCGVAFTPSTSSTLFALLSDATLASTMVGSKKNGRLLFYSEEVRSKFQRQKAIQDALEGVFKTGQMTLHYQAQVSVPTAKIIGAEALIRWNHPQLGSIRPDEFLPLLRQQGQMEQLGRFVITESIGFLHRNLDFLSSCCPSFSLALNLSAEELSSASLIDQLGALLRQYRIPDNMLSVELTEHTAVESFSTANSTLEKLHAQGIAIAIDDFGTGFSSLSYLLELSADKIKIDRSFISRYPDSESITIYKTVLLLAKEVGAVVLAEGVEDENQLAFLTEIGCDEYQGYLFSPAVDEQVFLAQMKEVNQKA</sequence>
<evidence type="ECO:0000313" key="2">
    <source>
        <dbReference type="EMBL" id="MPM55900.1"/>
    </source>
</evidence>
<dbReference type="InterPro" id="IPR029787">
    <property type="entry name" value="Nucleotide_cyclase"/>
</dbReference>
<dbReference type="InterPro" id="IPR043128">
    <property type="entry name" value="Rev_trsase/Diguanyl_cyclase"/>
</dbReference>
<evidence type="ECO:0000259" key="1">
    <source>
        <dbReference type="PROSITE" id="PS50883"/>
    </source>
</evidence>
<protein>
    <submittedName>
        <fullName evidence="2">Putative signaling protein</fullName>
    </submittedName>
</protein>
<name>A0A645AS24_9ZZZZ</name>
<dbReference type="GO" id="GO:0071111">
    <property type="term" value="F:cyclic-guanylate-specific phosphodiesterase activity"/>
    <property type="evidence" value="ECO:0007669"/>
    <property type="project" value="InterPro"/>
</dbReference>
<dbReference type="PANTHER" id="PTHR33121">
    <property type="entry name" value="CYCLIC DI-GMP PHOSPHODIESTERASE PDEF"/>
    <property type="match status" value="1"/>
</dbReference>
<dbReference type="InterPro" id="IPR001633">
    <property type="entry name" value="EAL_dom"/>
</dbReference>
<gene>
    <name evidence="2" type="ORF">SDC9_102698</name>
</gene>
<dbReference type="SUPFAM" id="SSF141868">
    <property type="entry name" value="EAL domain-like"/>
    <property type="match status" value="1"/>
</dbReference>
<proteinExistence type="predicted"/>
<dbReference type="InterPro" id="IPR050706">
    <property type="entry name" value="Cyclic-di-GMP_PDE-like"/>
</dbReference>
<dbReference type="AlphaFoldDB" id="A0A645AS24"/>
<dbReference type="InterPro" id="IPR035919">
    <property type="entry name" value="EAL_sf"/>
</dbReference>
<dbReference type="SUPFAM" id="SSF55073">
    <property type="entry name" value="Nucleotide cyclase"/>
    <property type="match status" value="1"/>
</dbReference>
<reference evidence="2" key="1">
    <citation type="submission" date="2019-08" db="EMBL/GenBank/DDBJ databases">
        <authorList>
            <person name="Kucharzyk K."/>
            <person name="Murdoch R.W."/>
            <person name="Higgins S."/>
            <person name="Loffler F."/>
        </authorList>
    </citation>
    <scope>NUCLEOTIDE SEQUENCE</scope>
</reference>
<dbReference type="PROSITE" id="PS50883">
    <property type="entry name" value="EAL"/>
    <property type="match status" value="1"/>
</dbReference>
<organism evidence="2">
    <name type="scientific">bioreactor metagenome</name>
    <dbReference type="NCBI Taxonomy" id="1076179"/>
    <lineage>
        <taxon>unclassified sequences</taxon>
        <taxon>metagenomes</taxon>
        <taxon>ecological metagenomes</taxon>
    </lineage>
</organism>
<dbReference type="PANTHER" id="PTHR33121:SF79">
    <property type="entry name" value="CYCLIC DI-GMP PHOSPHODIESTERASE PDED-RELATED"/>
    <property type="match status" value="1"/>
</dbReference>
<feature type="domain" description="EAL" evidence="1">
    <location>
        <begin position="146"/>
        <end position="406"/>
    </location>
</feature>